<feature type="region of interest" description="Disordered" evidence="3">
    <location>
        <begin position="69"/>
        <end position="199"/>
    </location>
</feature>
<dbReference type="EMBL" id="CP111022">
    <property type="protein sequence ID" value="WAR19661.1"/>
    <property type="molecule type" value="Genomic_DNA"/>
</dbReference>
<dbReference type="SUPFAM" id="SSF50044">
    <property type="entry name" value="SH3-domain"/>
    <property type="match status" value="1"/>
</dbReference>
<dbReference type="SMART" id="SM00326">
    <property type="entry name" value="SH3"/>
    <property type="match status" value="1"/>
</dbReference>
<protein>
    <submittedName>
        <fullName evidence="5">NPHP1-like protein</fullName>
    </submittedName>
</protein>
<evidence type="ECO:0000313" key="6">
    <source>
        <dbReference type="Proteomes" id="UP001164746"/>
    </source>
</evidence>
<feature type="domain" description="SH3" evidence="4">
    <location>
        <begin position="198"/>
        <end position="259"/>
    </location>
</feature>
<dbReference type="CDD" id="cd11770">
    <property type="entry name" value="SH3_Nephrocystin"/>
    <property type="match status" value="1"/>
</dbReference>
<reference evidence="5" key="1">
    <citation type="submission" date="2022-11" db="EMBL/GenBank/DDBJ databases">
        <title>Centuries of genome instability and evolution in soft-shell clam transmissible cancer (bioRxiv).</title>
        <authorList>
            <person name="Hart S.F.M."/>
            <person name="Yonemitsu M.A."/>
            <person name="Giersch R.M."/>
            <person name="Beal B.F."/>
            <person name="Arriagada G."/>
            <person name="Davis B.W."/>
            <person name="Ostrander E.A."/>
            <person name="Goff S.P."/>
            <person name="Metzger M.J."/>
        </authorList>
    </citation>
    <scope>NUCLEOTIDE SEQUENCE</scope>
    <source>
        <strain evidence="5">MELC-2E11</strain>
        <tissue evidence="5">Siphon/mantle</tissue>
    </source>
</reference>
<evidence type="ECO:0000256" key="3">
    <source>
        <dbReference type="SAM" id="MobiDB-lite"/>
    </source>
</evidence>
<dbReference type="PROSITE" id="PS50002">
    <property type="entry name" value="SH3"/>
    <property type="match status" value="1"/>
</dbReference>
<dbReference type="InterPro" id="IPR030642">
    <property type="entry name" value="NPHP1_SH3"/>
</dbReference>
<proteinExistence type="predicted"/>
<evidence type="ECO:0000313" key="5">
    <source>
        <dbReference type="EMBL" id="WAR19661.1"/>
    </source>
</evidence>
<dbReference type="InterPro" id="IPR036028">
    <property type="entry name" value="SH3-like_dom_sf"/>
</dbReference>
<gene>
    <name evidence="5" type="ORF">MAR_001499</name>
</gene>
<feature type="compositionally biased region" description="Acidic residues" evidence="3">
    <location>
        <begin position="150"/>
        <end position="190"/>
    </location>
</feature>
<dbReference type="PANTHER" id="PTHR15176">
    <property type="entry name" value="NEPHROCYSTIN"/>
    <property type="match status" value="1"/>
</dbReference>
<dbReference type="InterPro" id="IPR039687">
    <property type="entry name" value="NPHP1"/>
</dbReference>
<dbReference type="InterPro" id="IPR001452">
    <property type="entry name" value="SH3_domain"/>
</dbReference>
<evidence type="ECO:0000256" key="2">
    <source>
        <dbReference type="PROSITE-ProRule" id="PRU00192"/>
    </source>
</evidence>
<organism evidence="5 6">
    <name type="scientific">Mya arenaria</name>
    <name type="common">Soft-shell clam</name>
    <dbReference type="NCBI Taxonomy" id="6604"/>
    <lineage>
        <taxon>Eukaryota</taxon>
        <taxon>Metazoa</taxon>
        <taxon>Spiralia</taxon>
        <taxon>Lophotrochozoa</taxon>
        <taxon>Mollusca</taxon>
        <taxon>Bivalvia</taxon>
        <taxon>Autobranchia</taxon>
        <taxon>Heteroconchia</taxon>
        <taxon>Euheterodonta</taxon>
        <taxon>Imparidentia</taxon>
        <taxon>Neoheterodontei</taxon>
        <taxon>Myida</taxon>
        <taxon>Myoidea</taxon>
        <taxon>Myidae</taxon>
        <taxon>Mya</taxon>
    </lineage>
</organism>
<sequence>MVKELGPLDKVIKEGDVLRKQVDKIVKESLKNAKDKKLKDKEIKLKANFRSCYELKPQVTALLQKAEDLTEEGEEKKQQKNFETKKKKEVDRITAWQNQLEDAMSKKDADEEEDEEEEEESEEEVDEEETQLKKVAQSKASPKSKKHVEVEEEEEETEDEEEDDEEEESEEEEDDDDDDEEEESGEEEEGQTTMEVTTSGRQFEALYDYSGEQEQGDLSFKKGEIITILETREDGWWVAENSEGKKGNVPSSYLQTSVTDVLHALGAVPSGFRVSTLAKKFNEDLFFDPSENKIRPKIVREQRVVTITSCRQIPMLSNIHTIKVASVDKDQRTWSFNTRISDYMETFQHAEMFIRTNNVSQNLGILFELCASYVRSNTKETGEFSCGWAMLPLEDQTSGLPIQNKSYELVVNGGTPYEKGVEVDPSISRRASSNALMSLISGNKQPRLMVKLTLPKRDQKELLDTLPETLVGNMSLLQMYSYYRQDSWTEKIKSIRKTEMRDVEFMKTQWQNIVMETVYPLSKSAALPPYNSGDHHNELLRLEEIEKFRQARFRRGILAFLLSADMTHAPLDMKEVSFNVIGPYCLPHNKQEVPVES</sequence>
<feature type="compositionally biased region" description="Acidic residues" evidence="3">
    <location>
        <begin position="110"/>
        <end position="129"/>
    </location>
</feature>
<dbReference type="Pfam" id="PF00018">
    <property type="entry name" value="SH3_1"/>
    <property type="match status" value="1"/>
</dbReference>
<dbReference type="Proteomes" id="UP001164746">
    <property type="component" value="Chromosome 11"/>
</dbReference>
<evidence type="ECO:0000259" key="4">
    <source>
        <dbReference type="PROSITE" id="PS50002"/>
    </source>
</evidence>
<dbReference type="PRINTS" id="PR00452">
    <property type="entry name" value="SH3DOMAIN"/>
</dbReference>
<dbReference type="Gene3D" id="2.30.30.40">
    <property type="entry name" value="SH3 Domains"/>
    <property type="match status" value="1"/>
</dbReference>
<accession>A0ABY7FKB5</accession>
<feature type="compositionally biased region" description="Basic and acidic residues" evidence="3">
    <location>
        <begin position="74"/>
        <end position="92"/>
    </location>
</feature>
<keyword evidence="6" id="KW-1185">Reference proteome</keyword>
<evidence type="ECO:0000256" key="1">
    <source>
        <dbReference type="ARBA" id="ARBA00022443"/>
    </source>
</evidence>
<keyword evidence="1 2" id="KW-0728">SH3 domain</keyword>
<dbReference type="PANTHER" id="PTHR15176:SF1">
    <property type="entry name" value="NEPHROCYSTIN-1"/>
    <property type="match status" value="1"/>
</dbReference>
<name>A0ABY7FKB5_MYAAR</name>